<evidence type="ECO:0000313" key="4">
    <source>
        <dbReference type="EMBL" id="GGL43127.1"/>
    </source>
</evidence>
<dbReference type="Proteomes" id="UP000654670">
    <property type="component" value="Unassembled WGS sequence"/>
</dbReference>
<reference evidence="4" key="1">
    <citation type="journal article" date="2014" name="Int. J. Syst. Evol. Microbiol.">
        <title>Complete genome sequence of Corynebacterium casei LMG S-19264T (=DSM 44701T), isolated from a smear-ripened cheese.</title>
        <authorList>
            <consortium name="US DOE Joint Genome Institute (JGI-PGF)"/>
            <person name="Walter F."/>
            <person name="Albersmeier A."/>
            <person name="Kalinowski J."/>
            <person name="Ruckert C."/>
        </authorList>
    </citation>
    <scope>NUCLEOTIDE SEQUENCE</scope>
    <source>
        <strain evidence="4">JCM 15325</strain>
    </source>
</reference>
<dbReference type="CDD" id="cd16013">
    <property type="entry name" value="AcpA"/>
    <property type="match status" value="1"/>
</dbReference>
<dbReference type="PANTHER" id="PTHR31956">
    <property type="entry name" value="NON-SPECIFIC PHOSPHOLIPASE C4-RELATED"/>
    <property type="match status" value="1"/>
</dbReference>
<feature type="region of interest" description="Disordered" evidence="2">
    <location>
        <begin position="80"/>
        <end position="118"/>
    </location>
</feature>
<gene>
    <name evidence="4" type="primary">plcC</name>
    <name evidence="4" type="ORF">GCM10007968_03810</name>
</gene>
<keyword evidence="1" id="KW-0378">Hydrolase</keyword>
<organism evidence="4 5">
    <name type="scientific">Sporolactobacillus putidus</name>
    <dbReference type="NCBI Taxonomy" id="492735"/>
    <lineage>
        <taxon>Bacteria</taxon>
        <taxon>Bacillati</taxon>
        <taxon>Bacillota</taxon>
        <taxon>Bacilli</taxon>
        <taxon>Bacillales</taxon>
        <taxon>Sporolactobacillaceae</taxon>
        <taxon>Sporolactobacillus</taxon>
    </lineage>
</organism>
<dbReference type="GO" id="GO:0042578">
    <property type="term" value="F:phosphoric ester hydrolase activity"/>
    <property type="evidence" value="ECO:0007669"/>
    <property type="project" value="UniProtKB-ARBA"/>
</dbReference>
<reference evidence="4" key="2">
    <citation type="submission" date="2020-09" db="EMBL/GenBank/DDBJ databases">
        <authorList>
            <person name="Sun Q."/>
            <person name="Ohkuma M."/>
        </authorList>
    </citation>
    <scope>NUCLEOTIDE SEQUENCE</scope>
    <source>
        <strain evidence="4">JCM 15325</strain>
    </source>
</reference>
<dbReference type="RefSeq" id="WP_188801334.1">
    <property type="nucleotide sequence ID" value="NZ_BMOK01000001.1"/>
</dbReference>
<dbReference type="EMBL" id="BMOK01000001">
    <property type="protein sequence ID" value="GGL43127.1"/>
    <property type="molecule type" value="Genomic_DNA"/>
</dbReference>
<dbReference type="AlphaFoldDB" id="A0A917RXN5"/>
<protein>
    <submittedName>
        <fullName evidence="4">Phospholipase C</fullName>
    </submittedName>
</protein>
<evidence type="ECO:0000256" key="2">
    <source>
        <dbReference type="SAM" id="MobiDB-lite"/>
    </source>
</evidence>
<evidence type="ECO:0000256" key="3">
    <source>
        <dbReference type="SAM" id="SignalP"/>
    </source>
</evidence>
<dbReference type="InterPro" id="IPR007312">
    <property type="entry name" value="Phosphoesterase"/>
</dbReference>
<evidence type="ECO:0000256" key="1">
    <source>
        <dbReference type="ARBA" id="ARBA00022801"/>
    </source>
</evidence>
<feature type="compositionally biased region" description="Low complexity" evidence="2">
    <location>
        <begin position="97"/>
        <end position="118"/>
    </location>
</feature>
<dbReference type="PANTHER" id="PTHR31956:SF1">
    <property type="entry name" value="NON-SPECIFIC PHOSPHOLIPASE C1"/>
    <property type="match status" value="1"/>
</dbReference>
<keyword evidence="3" id="KW-0732">Signal</keyword>
<name>A0A917RXN5_9BACL</name>
<keyword evidence="5" id="KW-1185">Reference proteome</keyword>
<sequence length="517" mass="55707">MRAKRVAASIAGAALAVSAVFSAAVPDHVFGKDSDHQTESVKVSKSQTTTPIKHIVVLFNENISFDHYFGTYPNAANSTPGEPKFTAKPNTPSVNGLTSTLLSNNPNSSNPQRLSRSQAMTPDMNHGYAAEQKAFDGGKMDQFVKYAGNGNPIVMNYYDGNTVTALWNYAQNFSMSDNSYNTTFGPSTPGALNLVSGQTHGITAYQNGQVVPGVPGQVANGTVIADPDPYYDSASKSSARISASGKNVGNLLNSKGITWGWFQGGFRNPSATHQNIAGASVTDYSPHHEPFQYYQSTANPSHLAPSSVSKIGYTDQANHQYDLTDFWAAADKGNLPAVSFLKAGMSQDGHAGYSDPLDEQNFIVNTINKLQKLPQWKNTAVVIAYDDSDGWYDHVASPLVNGSNDPSNDALFGPGNSGTPSLGNYLDRAGYGPRLPLLVISPYAKTNYVDHTLTDQSSILRFIEDNWKLGRIGDHSFDAVAGSLNNMFNFKHDPKAQKLFLDPTTGEQVQLGKLNKD</sequence>
<accession>A0A917RXN5</accession>
<feature type="chain" id="PRO_5037597611" evidence="3">
    <location>
        <begin position="24"/>
        <end position="517"/>
    </location>
</feature>
<dbReference type="Gene3D" id="3.40.720.10">
    <property type="entry name" value="Alkaline Phosphatase, subunit A"/>
    <property type="match status" value="2"/>
</dbReference>
<dbReference type="Pfam" id="PF04185">
    <property type="entry name" value="Phosphoesterase"/>
    <property type="match status" value="1"/>
</dbReference>
<dbReference type="InterPro" id="IPR017850">
    <property type="entry name" value="Alkaline_phosphatase_core_sf"/>
</dbReference>
<proteinExistence type="predicted"/>
<evidence type="ECO:0000313" key="5">
    <source>
        <dbReference type="Proteomes" id="UP000654670"/>
    </source>
</evidence>
<feature type="signal peptide" evidence="3">
    <location>
        <begin position="1"/>
        <end position="23"/>
    </location>
</feature>
<comment type="caution">
    <text evidence="4">The sequence shown here is derived from an EMBL/GenBank/DDBJ whole genome shotgun (WGS) entry which is preliminary data.</text>
</comment>